<proteinExistence type="predicted"/>
<dbReference type="InterPro" id="IPR027417">
    <property type="entry name" value="P-loop_NTPase"/>
</dbReference>
<name>A0A1I6K5D8_9FIRM</name>
<dbReference type="Proteomes" id="UP000214760">
    <property type="component" value="Unassembled WGS sequence"/>
</dbReference>
<sequence>MKGRHEIRVVSRKTVYRLELERKVSVIKGNSGTGKSSLIRLISEYLEFGKKSGIKINVDSSASLGVLTNSSEWEKILSSVHDTVLFVDEDVDYIYSDSFQKELWKADCYAVIVSRSGGFTGIPYSISGIYEFVTEKKDENTITSMYRLYGEEHRSGDFETVLTEDSNSGFEMAKYAFDYGGTEVLAAGGNASVLGVLIKNWKPDGQICVNVDGAAFGAFIEAVLKFAEIKGNILVSAPESFEFVILNFSDVKKHLSSDCGELIRTYDYCDGCEYSSWEQYYENLLAGVTSEHFGFTYNKRKLNPRFKNRKCAEQYVNLLCQSFVRRREQEKA</sequence>
<protein>
    <submittedName>
        <fullName evidence="1">Uncharacterized protein</fullName>
    </submittedName>
</protein>
<dbReference type="RefSeq" id="WP_031474729.1">
    <property type="nucleotide sequence ID" value="NZ_FOZC01000015.1"/>
</dbReference>
<accession>A0A1I6K5D8</accession>
<gene>
    <name evidence="1" type="ORF">SAMN02910262_02264</name>
</gene>
<reference evidence="1 2" key="1">
    <citation type="submission" date="2016-10" db="EMBL/GenBank/DDBJ databases">
        <authorList>
            <person name="de Groot N.N."/>
        </authorList>
    </citation>
    <scope>NUCLEOTIDE SEQUENCE [LARGE SCALE GENOMIC DNA]</scope>
    <source>
        <strain evidence="1 2">F</strain>
    </source>
</reference>
<dbReference type="AlphaFoldDB" id="A0A1I6K5D8"/>
<dbReference type="EMBL" id="FOZC01000015">
    <property type="protein sequence ID" value="SFR86406.1"/>
    <property type="molecule type" value="Genomic_DNA"/>
</dbReference>
<dbReference type="Gene3D" id="3.40.50.300">
    <property type="entry name" value="P-loop containing nucleotide triphosphate hydrolases"/>
    <property type="match status" value="1"/>
</dbReference>
<evidence type="ECO:0000313" key="1">
    <source>
        <dbReference type="EMBL" id="SFR86406.1"/>
    </source>
</evidence>
<organism evidence="1 2">
    <name type="scientific">[Clostridium] aminophilum</name>
    <dbReference type="NCBI Taxonomy" id="1526"/>
    <lineage>
        <taxon>Bacteria</taxon>
        <taxon>Bacillati</taxon>
        <taxon>Bacillota</taxon>
        <taxon>Clostridia</taxon>
        <taxon>Lachnospirales</taxon>
        <taxon>Lachnospiraceae</taxon>
    </lineage>
</organism>
<evidence type="ECO:0000313" key="2">
    <source>
        <dbReference type="Proteomes" id="UP000214760"/>
    </source>
</evidence>
<dbReference type="SUPFAM" id="SSF52540">
    <property type="entry name" value="P-loop containing nucleoside triphosphate hydrolases"/>
    <property type="match status" value="1"/>
</dbReference>